<evidence type="ECO:0000313" key="2">
    <source>
        <dbReference type="EMBL" id="CAG6584978.1"/>
    </source>
</evidence>
<dbReference type="AlphaFoldDB" id="A0A8D8P1T4"/>
<evidence type="ECO:0000256" key="1">
    <source>
        <dbReference type="SAM" id="Coils"/>
    </source>
</evidence>
<dbReference type="EMBL" id="HBUE01208153">
    <property type="protein sequence ID" value="CAG6533099.1"/>
    <property type="molecule type" value="Transcribed_RNA"/>
</dbReference>
<dbReference type="EMBL" id="HBUE01208152">
    <property type="protein sequence ID" value="CAG6533098.1"/>
    <property type="molecule type" value="Transcribed_RNA"/>
</dbReference>
<proteinExistence type="predicted"/>
<name>A0A8D8P1T4_CULPI</name>
<feature type="coiled-coil region" evidence="1">
    <location>
        <begin position="13"/>
        <end position="40"/>
    </location>
</feature>
<sequence length="100" mass="11073">MTEVLSNNTTDKVGSLVKEAEALKAKLEEERQKLNDVTCAGNGGQVNQPTNLKLTRARSVCTLSPNKARRCPKFLHTPAHEFRTKKDWSDDGGVKSEFSI</sequence>
<dbReference type="EMBL" id="HBUE01208148">
    <property type="protein sequence ID" value="CAG6533096.1"/>
    <property type="molecule type" value="Transcribed_RNA"/>
</dbReference>
<dbReference type="EMBL" id="HBUE01314490">
    <property type="protein sequence ID" value="CAG6584978.1"/>
    <property type="molecule type" value="Transcribed_RNA"/>
</dbReference>
<dbReference type="EMBL" id="HBUE01314485">
    <property type="protein sequence ID" value="CAG6584975.1"/>
    <property type="molecule type" value="Transcribed_RNA"/>
</dbReference>
<protein>
    <submittedName>
        <fullName evidence="2">(northern house mosquito) hypothetical protein</fullName>
    </submittedName>
</protein>
<organism evidence="2">
    <name type="scientific">Culex pipiens</name>
    <name type="common">House mosquito</name>
    <dbReference type="NCBI Taxonomy" id="7175"/>
    <lineage>
        <taxon>Eukaryota</taxon>
        <taxon>Metazoa</taxon>
        <taxon>Ecdysozoa</taxon>
        <taxon>Arthropoda</taxon>
        <taxon>Hexapoda</taxon>
        <taxon>Insecta</taxon>
        <taxon>Pterygota</taxon>
        <taxon>Neoptera</taxon>
        <taxon>Endopterygota</taxon>
        <taxon>Diptera</taxon>
        <taxon>Nematocera</taxon>
        <taxon>Culicoidea</taxon>
        <taxon>Culicidae</taxon>
        <taxon>Culicinae</taxon>
        <taxon>Culicini</taxon>
        <taxon>Culex</taxon>
        <taxon>Culex</taxon>
    </lineage>
</organism>
<accession>A0A8D8P1T4</accession>
<dbReference type="EMBL" id="HBUE01314489">
    <property type="protein sequence ID" value="CAG6584977.1"/>
    <property type="molecule type" value="Transcribed_RNA"/>
</dbReference>
<reference evidence="2" key="1">
    <citation type="submission" date="2021-05" db="EMBL/GenBank/DDBJ databases">
        <authorList>
            <person name="Alioto T."/>
            <person name="Alioto T."/>
            <person name="Gomez Garrido J."/>
        </authorList>
    </citation>
    <scope>NUCLEOTIDE SEQUENCE</scope>
</reference>
<keyword evidence="1" id="KW-0175">Coiled coil</keyword>